<dbReference type="PANTHER" id="PTHR33925">
    <property type="entry name" value="PLASTID DIVISION PROTEIN CDP1, CHLOROPLASTIC-RELATED"/>
    <property type="match status" value="1"/>
</dbReference>
<dbReference type="GO" id="GO:0051301">
    <property type="term" value="P:cell division"/>
    <property type="evidence" value="ECO:0007669"/>
    <property type="project" value="UniProtKB-KW"/>
</dbReference>
<reference evidence="6" key="1">
    <citation type="journal article" date="2014" name="Sci. Data">
        <title>Genomes of diverse isolates of the marine cyanobacterium Prochlorococcus.</title>
        <authorList>
            <person name="Biller S."/>
            <person name="Berube P."/>
            <person name="Thompson J."/>
            <person name="Kelly L."/>
            <person name="Roggensack S."/>
            <person name="Awad L."/>
            <person name="Roache-Johnson K."/>
            <person name="Ding H."/>
            <person name="Giovannoni S.J."/>
            <person name="Moore L.R."/>
            <person name="Chisholm S.W."/>
        </authorList>
    </citation>
    <scope>NUCLEOTIDE SEQUENCE [LARGE SCALE GENOMIC DNA]</scope>
    <source>
        <strain evidence="6">PAC1</strain>
    </source>
</reference>
<dbReference type="SUPFAM" id="SSF46565">
    <property type="entry name" value="Chaperone J-domain"/>
    <property type="match status" value="1"/>
</dbReference>
<dbReference type="RefSeq" id="WP_036905295.1">
    <property type="nucleotide sequence ID" value="NZ_CP138967.1"/>
</dbReference>
<evidence type="ECO:0000313" key="5">
    <source>
        <dbReference type="EMBL" id="KGG20832.1"/>
    </source>
</evidence>
<dbReference type="InterPro" id="IPR025344">
    <property type="entry name" value="CDP1-like_IMS"/>
</dbReference>
<dbReference type="Pfam" id="PF13355">
    <property type="entry name" value="ARC6-like_IMS"/>
    <property type="match status" value="1"/>
</dbReference>
<dbReference type="Pfam" id="PF23468">
    <property type="entry name" value="ARC6"/>
    <property type="match status" value="1"/>
</dbReference>
<sequence>MELPIDHFRLLGVSPSANAEEVLRAFQLRLDRPPKQGFTYEVLAQRSELLRLSADLLSNPAERQSYELALIEGSSGLELSSNREVAGLLLLWESNASFQAFKLAKKALQPPQAPALGSGRESDLTLIAALACRDASIEEQACRRYASGADLLQEGIQLLQRMGKLVEERKTLESDLESLLPYRILDLLSREKEDDISHQEGLMLLEDFVNKRGGLEGKRNSEKIAGLNQNDFELFFLQIRKFLTAKEQSKIYVNWYRRGSEDAGFLAAFALIASGYSYRKPELLQEARKYLRNININGFDPMPLIGCLDLLLGDVTQAESRFRSSSDEKLKDWLDNYPGETLGALCDYCRNWLKKDVLVGFSDVEIQTVNLDDWFASQEVQVYVEQLEAKGALGIAKAGFSFLSSLAPEQQIENNSSRTLEEKADLPMPGGALGENFNESSFKSRLDIKEIFLRSNLVEKIVSKYYSTFELIKNSDFKSFILKRPIYTSSLAFIGLFIVGTSLGVLTQRKPSQNNDLINISKSELVKPEDIKNRDNGSIKIENNKEKLDFKKSIPLTSLDPSNQEIKSLVESWLEGKADILNGSESQFLSSVARASLFNRVIEQRKKDKLLGQRQIINADITSINIVQKSDRRIAADVELNYQDQLISSSGEILSETVIPSLKVKYIIGKNKKNWLIVDYISGN</sequence>
<dbReference type="AlphaFoldDB" id="A0A0A2C5K7"/>
<comment type="caution">
    <text evidence="5">The sequence shown here is derived from an EMBL/GenBank/DDBJ whole genome shotgun (WGS) entry which is preliminary data.</text>
</comment>
<organism evidence="5 6">
    <name type="scientific">Prochlorococcus marinus str. PAC1</name>
    <dbReference type="NCBI Taxonomy" id="59924"/>
    <lineage>
        <taxon>Bacteria</taxon>
        <taxon>Bacillati</taxon>
        <taxon>Cyanobacteriota</taxon>
        <taxon>Cyanophyceae</taxon>
        <taxon>Synechococcales</taxon>
        <taxon>Prochlorococcaceae</taxon>
        <taxon>Prochlorococcus</taxon>
    </lineage>
</organism>
<evidence type="ECO:0000259" key="2">
    <source>
        <dbReference type="Pfam" id="PF13355"/>
    </source>
</evidence>
<keyword evidence="1" id="KW-0472">Membrane</keyword>
<dbReference type="InterPro" id="IPR057137">
    <property type="entry name" value="CDP1-like_a_solenoid_2"/>
</dbReference>
<keyword evidence="1" id="KW-0812">Transmembrane</keyword>
<feature type="domain" description="Plastid division protein CDP1-like 2nd alpha solenoid" evidence="3">
    <location>
        <begin position="243"/>
        <end position="392"/>
    </location>
</feature>
<feature type="domain" description="Plastid division protein CDP1-like IMS" evidence="2">
    <location>
        <begin position="568"/>
        <end position="677"/>
    </location>
</feature>
<protein>
    <submittedName>
        <fullName evidence="5">Cell division protein ZipN/Ftn2/Arc6</fullName>
    </submittedName>
</protein>
<name>A0A0A2C5K7_PROMR</name>
<evidence type="ECO:0000259" key="4">
    <source>
        <dbReference type="Pfam" id="PF25515"/>
    </source>
</evidence>
<dbReference type="PANTHER" id="PTHR33925:SF1">
    <property type="entry name" value="PROTEIN ACCUMULATION AND REPLICATION OF CHLOROPLASTS 6, CHLOROPLASTIC"/>
    <property type="match status" value="1"/>
</dbReference>
<proteinExistence type="predicted"/>
<keyword evidence="5" id="KW-0131">Cell cycle</keyword>
<dbReference type="EMBL" id="JNAX01000010">
    <property type="protein sequence ID" value="KGG20832.1"/>
    <property type="molecule type" value="Genomic_DNA"/>
</dbReference>
<feature type="domain" description="Plastid division protein CDP1-like 1st alpha solenoid" evidence="4">
    <location>
        <begin position="79"/>
        <end position="223"/>
    </location>
</feature>
<keyword evidence="5" id="KW-0132">Cell division</keyword>
<evidence type="ECO:0000256" key="1">
    <source>
        <dbReference type="SAM" id="Phobius"/>
    </source>
</evidence>
<dbReference type="Proteomes" id="UP000030392">
    <property type="component" value="Unassembled WGS sequence"/>
</dbReference>
<dbReference type="InterPro" id="IPR058032">
    <property type="entry name" value="CDP1-like_a_solenoid_1"/>
</dbReference>
<accession>A0A0A2C5K7</accession>
<gene>
    <name evidence="5" type="ORF">EV03_0768</name>
</gene>
<dbReference type="Pfam" id="PF25515">
    <property type="entry name" value="Arm_PDR"/>
    <property type="match status" value="1"/>
</dbReference>
<dbReference type="InterPro" id="IPR044685">
    <property type="entry name" value="CPD1-like"/>
</dbReference>
<feature type="transmembrane region" description="Helical" evidence="1">
    <location>
        <begin position="486"/>
        <end position="506"/>
    </location>
</feature>
<keyword evidence="1" id="KW-1133">Transmembrane helix</keyword>
<evidence type="ECO:0000313" key="6">
    <source>
        <dbReference type="Proteomes" id="UP000030392"/>
    </source>
</evidence>
<evidence type="ECO:0000259" key="3">
    <source>
        <dbReference type="Pfam" id="PF23468"/>
    </source>
</evidence>
<dbReference type="InterPro" id="IPR036869">
    <property type="entry name" value="J_dom_sf"/>
</dbReference>